<dbReference type="Proteomes" id="UP001219605">
    <property type="component" value="Chromosome"/>
</dbReference>
<feature type="region of interest" description="Disordered" evidence="1">
    <location>
        <begin position="34"/>
        <end position="135"/>
    </location>
</feature>
<keyword evidence="2" id="KW-1133">Transmembrane helix</keyword>
<dbReference type="EMBL" id="CP118615">
    <property type="protein sequence ID" value="WDZ84814.1"/>
    <property type="molecule type" value="Genomic_DNA"/>
</dbReference>
<feature type="domain" description="Helix-hairpin-helix DNA-binding motif class 1" evidence="3">
    <location>
        <begin position="300"/>
        <end position="319"/>
    </location>
</feature>
<evidence type="ECO:0000313" key="5">
    <source>
        <dbReference type="Proteomes" id="UP001219605"/>
    </source>
</evidence>
<dbReference type="GO" id="GO:0003677">
    <property type="term" value="F:DNA binding"/>
    <property type="evidence" value="ECO:0007669"/>
    <property type="project" value="UniProtKB-KW"/>
</dbReference>
<organism evidence="4 5">
    <name type="scientific">Micromonospora cathayae</name>
    <dbReference type="NCBI Taxonomy" id="3028804"/>
    <lineage>
        <taxon>Bacteria</taxon>
        <taxon>Bacillati</taxon>
        <taxon>Actinomycetota</taxon>
        <taxon>Actinomycetes</taxon>
        <taxon>Micromonosporales</taxon>
        <taxon>Micromonosporaceae</taxon>
        <taxon>Micromonospora</taxon>
    </lineage>
</organism>
<protein>
    <submittedName>
        <fullName evidence="4">ComEA family DNA-binding protein</fullName>
    </submittedName>
</protein>
<dbReference type="RefSeq" id="WP_275031432.1">
    <property type="nucleotide sequence ID" value="NZ_CP118615.1"/>
</dbReference>
<keyword evidence="5" id="KW-1185">Reference proteome</keyword>
<feature type="compositionally biased region" description="Gly residues" evidence="1">
    <location>
        <begin position="44"/>
        <end position="105"/>
    </location>
</feature>
<dbReference type="InterPro" id="IPR004509">
    <property type="entry name" value="Competence_ComEA_HhH"/>
</dbReference>
<name>A0ABY7ZP87_9ACTN</name>
<sequence>MSDDQETEVRQRLWRLLPVRDAVPRLRSTPVGLWDDGADPARSRGGGAGLAGTRGDGAGPVGFRGDGAGPVGFRGDGAGPVGFRGDGAGPVGFRGDGAGPVGFRGDGADDPDGSEPSSVVAGPTPAAGVNRSRLPGPGPFDPGRRGVKALAVVAVLVVLGAGFWAWRSRPRVEPVPTPSLSAVGPLADVATGQPATSGTAELVVAVAGKVRRPGLVRLPAGARVADAIEAAGGAQPGVDVALLNPARRVVDGELIAVGVTPGPAAAAPGGPGAGGPGAGGPGAPGAVPGGKVNLNTATVAQLDTLPGVGPVLAERIIAHRDQQGGFRSVGDLRQVEGIGDARYEQLKDLVTV</sequence>
<reference evidence="4 5" key="1">
    <citation type="submission" date="2023-02" db="EMBL/GenBank/DDBJ databases">
        <authorList>
            <person name="Mo P."/>
        </authorList>
    </citation>
    <scope>NUCLEOTIDE SEQUENCE [LARGE SCALE GENOMIC DNA]</scope>
    <source>
        <strain evidence="4 5">HUAS 3</strain>
    </source>
</reference>
<dbReference type="InterPro" id="IPR019554">
    <property type="entry name" value="Soluble_ligand-bd"/>
</dbReference>
<dbReference type="SUPFAM" id="SSF47781">
    <property type="entry name" value="RuvA domain 2-like"/>
    <property type="match status" value="1"/>
</dbReference>
<dbReference type="NCBIfam" id="TIGR00426">
    <property type="entry name" value="competence protein ComEA helix-hairpin-helix repeat region"/>
    <property type="match status" value="1"/>
</dbReference>
<dbReference type="InterPro" id="IPR003583">
    <property type="entry name" value="Hlx-hairpin-Hlx_DNA-bd_motif"/>
</dbReference>
<evidence type="ECO:0000313" key="4">
    <source>
        <dbReference type="EMBL" id="WDZ84814.1"/>
    </source>
</evidence>
<evidence type="ECO:0000256" key="2">
    <source>
        <dbReference type="SAM" id="Phobius"/>
    </source>
</evidence>
<dbReference type="Pfam" id="PF12836">
    <property type="entry name" value="HHH_3"/>
    <property type="match status" value="1"/>
</dbReference>
<feature type="transmembrane region" description="Helical" evidence="2">
    <location>
        <begin position="149"/>
        <end position="166"/>
    </location>
</feature>
<dbReference type="PANTHER" id="PTHR21180">
    <property type="entry name" value="ENDONUCLEASE/EXONUCLEASE/PHOSPHATASE FAMILY DOMAIN-CONTAINING PROTEIN 1"/>
    <property type="match status" value="1"/>
</dbReference>
<dbReference type="PANTHER" id="PTHR21180:SF32">
    <property type="entry name" value="ENDONUCLEASE_EXONUCLEASE_PHOSPHATASE FAMILY DOMAIN-CONTAINING PROTEIN 1"/>
    <property type="match status" value="1"/>
</dbReference>
<keyword evidence="2" id="KW-0472">Membrane</keyword>
<feature type="region of interest" description="Disordered" evidence="1">
    <location>
        <begin position="267"/>
        <end position="286"/>
    </location>
</feature>
<feature type="compositionally biased region" description="Gly residues" evidence="1">
    <location>
        <begin position="269"/>
        <end position="283"/>
    </location>
</feature>
<dbReference type="SMART" id="SM00278">
    <property type="entry name" value="HhH1"/>
    <property type="match status" value="2"/>
</dbReference>
<gene>
    <name evidence="4" type="ORF">PVK37_31095</name>
</gene>
<dbReference type="Gene3D" id="1.10.150.320">
    <property type="entry name" value="Photosystem II 12 kDa extrinsic protein"/>
    <property type="match status" value="1"/>
</dbReference>
<proteinExistence type="predicted"/>
<evidence type="ECO:0000259" key="3">
    <source>
        <dbReference type="SMART" id="SM00278"/>
    </source>
</evidence>
<dbReference type="Pfam" id="PF10531">
    <property type="entry name" value="SLBB"/>
    <property type="match status" value="1"/>
</dbReference>
<evidence type="ECO:0000256" key="1">
    <source>
        <dbReference type="SAM" id="MobiDB-lite"/>
    </source>
</evidence>
<feature type="domain" description="Helix-hairpin-helix DNA-binding motif class 1" evidence="3">
    <location>
        <begin position="330"/>
        <end position="349"/>
    </location>
</feature>
<dbReference type="InterPro" id="IPR010994">
    <property type="entry name" value="RuvA_2-like"/>
</dbReference>
<keyword evidence="4" id="KW-0238">DNA-binding</keyword>
<accession>A0ABY7ZP87</accession>
<dbReference type="InterPro" id="IPR051675">
    <property type="entry name" value="Endo/Exo/Phosphatase_dom_1"/>
</dbReference>
<keyword evidence="2" id="KW-0812">Transmembrane</keyword>